<sequence length="172" mass="19964">MSDTRKRKRSRRTAHDNGTRWESAMEAYLQWALDDLRIRRLRLNAGKDIGDIGVVYYRGEPVTIECKWTDGLNAGPHMREAEREAGNWDSPYPWILQKKDRVGLTSIHRLGQHMAYTRTSVLDAMLLDWDETMRRRILTGSRTVGRSRDITMITTRQFALLLNHGEPLGPDQ</sequence>
<keyword evidence="2" id="KW-1185">Reference proteome</keyword>
<gene>
    <name evidence="1" type="ORF">EHS19_01860</name>
</gene>
<comment type="caution">
    <text evidence="1">The sequence shown here is derived from an EMBL/GenBank/DDBJ whole genome shotgun (WGS) entry which is preliminary data.</text>
</comment>
<proteinExistence type="predicted"/>
<dbReference type="OrthoDB" id="3630198at2"/>
<organism evidence="1 2">
    <name type="scientific">Bifidobacterium jacchi</name>
    <dbReference type="NCBI Taxonomy" id="2490545"/>
    <lineage>
        <taxon>Bacteria</taxon>
        <taxon>Bacillati</taxon>
        <taxon>Actinomycetota</taxon>
        <taxon>Actinomycetes</taxon>
        <taxon>Bifidobacteriales</taxon>
        <taxon>Bifidobacteriaceae</taxon>
        <taxon>Bifidobacterium</taxon>
    </lineage>
</organism>
<evidence type="ECO:0000313" key="2">
    <source>
        <dbReference type="Proteomes" id="UP000326336"/>
    </source>
</evidence>
<accession>A0A5N5RM24</accession>
<dbReference type="AlphaFoldDB" id="A0A5N5RM24"/>
<evidence type="ECO:0000313" key="1">
    <source>
        <dbReference type="EMBL" id="KAB5608392.1"/>
    </source>
</evidence>
<dbReference type="RefSeq" id="WP_151916088.1">
    <property type="nucleotide sequence ID" value="NZ_RQSP01000003.1"/>
</dbReference>
<reference evidence="1 2" key="1">
    <citation type="journal article" date="2019" name="Int. J. Syst. Evol. Microbiol.">
        <title>Bifidobacterium jacchi sp. nov., isolated from the faeces of a baby common marmoset (Callithrix jacchus).</title>
        <authorList>
            <person name="Modesto M."/>
            <person name="Watanabe K."/>
            <person name="Arita M."/>
            <person name="Satti M."/>
            <person name="Oki K."/>
            <person name="Sciavilla P."/>
            <person name="Patavino C."/>
            <person name="Camma C."/>
            <person name="Michelini S."/>
            <person name="Sgorbati B."/>
            <person name="Mattarelli P."/>
        </authorList>
    </citation>
    <scope>NUCLEOTIDE SEQUENCE [LARGE SCALE GENOMIC DNA]</scope>
    <source>
        <strain evidence="1 2">MRM 9.3</strain>
    </source>
</reference>
<dbReference type="EMBL" id="RQSP01000003">
    <property type="protein sequence ID" value="KAB5608392.1"/>
    <property type="molecule type" value="Genomic_DNA"/>
</dbReference>
<dbReference type="Proteomes" id="UP000326336">
    <property type="component" value="Unassembled WGS sequence"/>
</dbReference>
<protein>
    <submittedName>
        <fullName evidence="1">Uncharacterized protein</fullName>
    </submittedName>
</protein>
<name>A0A5N5RM24_9BIFI</name>